<evidence type="ECO:0000256" key="3">
    <source>
        <dbReference type="ARBA" id="ARBA00022821"/>
    </source>
</evidence>
<keyword evidence="2" id="KW-0677">Repeat</keyword>
<dbReference type="InterPro" id="IPR055414">
    <property type="entry name" value="LRR_R13L4/SHOC2-like"/>
</dbReference>
<keyword evidence="3" id="KW-0611">Plant defense</keyword>
<dbReference type="InterPro" id="IPR032675">
    <property type="entry name" value="LRR_dom_sf"/>
</dbReference>
<dbReference type="Pfam" id="PF23282">
    <property type="entry name" value="WHD_ROQ1"/>
    <property type="match status" value="2"/>
</dbReference>
<dbReference type="OrthoDB" id="2018313at2759"/>
<dbReference type="InterPro" id="IPR002182">
    <property type="entry name" value="NB-ARC"/>
</dbReference>
<dbReference type="InterPro" id="IPR027417">
    <property type="entry name" value="P-loop_NTPase"/>
</dbReference>
<dbReference type="STRING" id="35608.A0A2U1PZ15"/>
<dbReference type="GO" id="GO:0007165">
    <property type="term" value="P:signal transduction"/>
    <property type="evidence" value="ECO:0007669"/>
    <property type="project" value="InterPro"/>
</dbReference>
<evidence type="ECO:0000313" key="8">
    <source>
        <dbReference type="EMBL" id="PWA91018.1"/>
    </source>
</evidence>
<feature type="domain" description="Disease resistance R13L4/SHOC-2-like LRR" evidence="7">
    <location>
        <begin position="566"/>
        <end position="673"/>
    </location>
</feature>
<dbReference type="InterPro" id="IPR042197">
    <property type="entry name" value="Apaf_helical"/>
</dbReference>
<dbReference type="Pfam" id="PF01582">
    <property type="entry name" value="TIR"/>
    <property type="match status" value="1"/>
</dbReference>
<dbReference type="Gene3D" id="3.40.50.10140">
    <property type="entry name" value="Toll/interleukin-1 receptor homology (TIR) domain"/>
    <property type="match status" value="1"/>
</dbReference>
<evidence type="ECO:0000259" key="7">
    <source>
        <dbReference type="Pfam" id="PF23598"/>
    </source>
</evidence>
<dbReference type="InterPro" id="IPR003591">
    <property type="entry name" value="Leu-rich_rpt_typical-subtyp"/>
</dbReference>
<comment type="caution">
    <text evidence="8">The sequence shown here is derived from an EMBL/GenBank/DDBJ whole genome shotgun (WGS) entry which is preliminary data.</text>
</comment>
<evidence type="ECO:0000259" key="5">
    <source>
        <dbReference type="Pfam" id="PF01582"/>
    </source>
</evidence>
<evidence type="ECO:0000259" key="6">
    <source>
        <dbReference type="Pfam" id="PF23282"/>
    </source>
</evidence>
<dbReference type="GO" id="GO:0006952">
    <property type="term" value="P:defense response"/>
    <property type="evidence" value="ECO:0007669"/>
    <property type="project" value="UniProtKB-KW"/>
</dbReference>
<feature type="domain" description="TIR" evidence="5">
    <location>
        <begin position="6"/>
        <end position="58"/>
    </location>
</feature>
<dbReference type="InterPro" id="IPR000157">
    <property type="entry name" value="TIR_dom"/>
</dbReference>
<dbReference type="Proteomes" id="UP000245207">
    <property type="component" value="Unassembled WGS sequence"/>
</dbReference>
<name>A0A2U1PZ15_ARTAN</name>
<dbReference type="SUPFAM" id="SSF52058">
    <property type="entry name" value="L domain-like"/>
    <property type="match status" value="1"/>
</dbReference>
<keyword evidence="1" id="KW-0433">Leucine-rich repeat</keyword>
<dbReference type="SUPFAM" id="SSF46785">
    <property type="entry name" value="Winged helix' DNA-binding domain"/>
    <property type="match status" value="1"/>
</dbReference>
<feature type="domain" description="Disease resistance protein Roq1-like winged-helix" evidence="6">
    <location>
        <begin position="824"/>
        <end position="890"/>
    </location>
</feature>
<organism evidence="8 9">
    <name type="scientific">Artemisia annua</name>
    <name type="common">Sweet wormwood</name>
    <dbReference type="NCBI Taxonomy" id="35608"/>
    <lineage>
        <taxon>Eukaryota</taxon>
        <taxon>Viridiplantae</taxon>
        <taxon>Streptophyta</taxon>
        <taxon>Embryophyta</taxon>
        <taxon>Tracheophyta</taxon>
        <taxon>Spermatophyta</taxon>
        <taxon>Magnoliopsida</taxon>
        <taxon>eudicotyledons</taxon>
        <taxon>Gunneridae</taxon>
        <taxon>Pentapetalae</taxon>
        <taxon>asterids</taxon>
        <taxon>campanulids</taxon>
        <taxon>Asterales</taxon>
        <taxon>Asteraceae</taxon>
        <taxon>Asteroideae</taxon>
        <taxon>Anthemideae</taxon>
        <taxon>Artemisiinae</taxon>
        <taxon>Artemisia</taxon>
    </lineage>
</organism>
<feature type="domain" description="NB-ARC" evidence="4">
    <location>
        <begin position="81"/>
        <end position="238"/>
    </location>
</feature>
<protein>
    <submittedName>
        <fullName evidence="8">NB-ARC domains-containing protein</fullName>
    </submittedName>
</protein>
<proteinExistence type="predicted"/>
<dbReference type="InterPro" id="IPR035897">
    <property type="entry name" value="Toll_tir_struct_dom_sf"/>
</dbReference>
<dbReference type="InterPro" id="IPR044974">
    <property type="entry name" value="Disease_R_plants"/>
</dbReference>
<dbReference type="Gene3D" id="3.80.10.10">
    <property type="entry name" value="Ribonuclease Inhibitor"/>
    <property type="match status" value="2"/>
</dbReference>
<evidence type="ECO:0000259" key="4">
    <source>
        <dbReference type="Pfam" id="PF00931"/>
    </source>
</evidence>
<accession>A0A2U1PZ15</accession>
<dbReference type="PANTHER" id="PTHR11017:SF544">
    <property type="entry name" value="ADP-RIBOSYL CYCLASE_CYCLIC ADP-RIBOSE HYDROLASE"/>
    <property type="match status" value="1"/>
</dbReference>
<feature type="domain" description="Disease resistance protein Roq1-like winged-helix" evidence="6">
    <location>
        <begin position="306"/>
        <end position="377"/>
    </location>
</feature>
<dbReference type="Gene3D" id="3.40.50.300">
    <property type="entry name" value="P-loop containing nucleotide triphosphate hydrolases"/>
    <property type="match status" value="1"/>
</dbReference>
<evidence type="ECO:0000256" key="2">
    <source>
        <dbReference type="ARBA" id="ARBA00022737"/>
    </source>
</evidence>
<sequence length="1018" mass="116449">MAEHFVCPVFYDVDPTEVRDQSGAVGEAFAIHNNKEEAGKWRDALKEASDLIGWEFMKTANGLVGMESRIDGFMSLLENILDDVRMIGIKGMGGIGKTTLARAVFRRLAFQFEGASFVDDVREVSRKSGLKKLQKQILSDVFNDEGANVSNVGEWKSMMKRRMCSRKILLVLDDVDQIEQLEALADQPNWFKAGSIIIITTRDEQLLIRHGVNIIHDVKLLSDSEASCLFSRLAFKKDTPVQGYEKHALEVVHYAAGLPLTIEVMGSTLSYREKNIWSSEIKLLKKFPLQQISEKLELSYKSLEDEYKEIFLDVACLLKGCDKERVVRMLESCGFSARIGLRVLEEKSMIITTKTFQGEFIDMHRQIEEMVKHIVRRAHPTISRHSRLWNQKEIEHILAKDLATKATKAIAVDSLVNLSSEIVTKGFGSFQNLTSLCLISEIDDDCVVKNDKIGMIFPNALKFLSWVLYKLRYIDLNHSRLRSLDLGLTSNLELLYLVECHNFKELHMPIECPKLTSLELSCSKLSTFDLRLTPNLEKLRLEQCHDLVELHMPIECLKLVSVNLSHSKLRTLDLGLTPNLEIKLRILPGSICSLRNLRNLKLYGCSLEELPEDIGRLECLEKLNLSFTSIKHLPDSICMLKNLKTLNLSSCWNLEKLPEDIGRLECLHNLILKECTQLIGVPDNICMLKELKYLSFLDCIQLQKLPEGLGDLQRLEELNIEGTRIRFLPPSISLLTELKIRGPQSGIRGIKDSFQLMALAGEPNWFKLEVDLSLQQETNRVLGLALYGKEKVQWIDQLKRLKNTPMREPLERLELSFSCLEYDYKDIFLDVACFLIGKRKDDAIRTLESCGFSAISGLDDLELKSLITVSDDQHLGMHGLIQDMGRFIVRRGYPDDPVKHTRLWEREKVEEILANGLDNVETSAIALDDHGSDIFANGFGNIKRLRFLRMVSKNDENTYHINQNFPYKLQYLSLEFYPYWSLPCEHVILHVTSRTRQTPRTKRVHSKLNNRLAVNLVR</sequence>
<keyword evidence="9" id="KW-1185">Reference proteome</keyword>
<gene>
    <name evidence="8" type="ORF">CTI12_AA095310</name>
</gene>
<dbReference type="PRINTS" id="PR00364">
    <property type="entry name" value="DISEASERSIST"/>
</dbReference>
<dbReference type="InterPro" id="IPR058192">
    <property type="entry name" value="WHD_ROQ1-like"/>
</dbReference>
<dbReference type="Pfam" id="PF23598">
    <property type="entry name" value="LRR_14"/>
    <property type="match status" value="1"/>
</dbReference>
<dbReference type="InterPro" id="IPR036390">
    <property type="entry name" value="WH_DNA-bd_sf"/>
</dbReference>
<dbReference type="SMART" id="SM00369">
    <property type="entry name" value="LRR_TYP"/>
    <property type="match status" value="4"/>
</dbReference>
<dbReference type="AlphaFoldDB" id="A0A2U1PZ15"/>
<dbReference type="PANTHER" id="PTHR11017">
    <property type="entry name" value="LEUCINE-RICH REPEAT-CONTAINING PROTEIN"/>
    <property type="match status" value="1"/>
</dbReference>
<dbReference type="EMBL" id="PKPP01000581">
    <property type="protein sequence ID" value="PWA91018.1"/>
    <property type="molecule type" value="Genomic_DNA"/>
</dbReference>
<reference evidence="8 9" key="1">
    <citation type="journal article" date="2018" name="Mol. Plant">
        <title>The genome of Artemisia annua provides insight into the evolution of Asteraceae family and artemisinin biosynthesis.</title>
        <authorList>
            <person name="Shen Q."/>
            <person name="Zhang L."/>
            <person name="Liao Z."/>
            <person name="Wang S."/>
            <person name="Yan T."/>
            <person name="Shi P."/>
            <person name="Liu M."/>
            <person name="Fu X."/>
            <person name="Pan Q."/>
            <person name="Wang Y."/>
            <person name="Lv Z."/>
            <person name="Lu X."/>
            <person name="Zhang F."/>
            <person name="Jiang W."/>
            <person name="Ma Y."/>
            <person name="Chen M."/>
            <person name="Hao X."/>
            <person name="Li L."/>
            <person name="Tang Y."/>
            <person name="Lv G."/>
            <person name="Zhou Y."/>
            <person name="Sun X."/>
            <person name="Brodelius P.E."/>
            <person name="Rose J.K.C."/>
            <person name="Tang K."/>
        </authorList>
    </citation>
    <scope>NUCLEOTIDE SEQUENCE [LARGE SCALE GENOMIC DNA]</scope>
    <source>
        <strain evidence="9">cv. Huhao1</strain>
        <tissue evidence="8">Leaf</tissue>
    </source>
</reference>
<dbReference type="Pfam" id="PF00931">
    <property type="entry name" value="NB-ARC"/>
    <property type="match status" value="1"/>
</dbReference>
<evidence type="ECO:0000256" key="1">
    <source>
        <dbReference type="ARBA" id="ARBA00022614"/>
    </source>
</evidence>
<dbReference type="Gene3D" id="1.10.8.430">
    <property type="entry name" value="Helical domain of apoptotic protease-activating factors"/>
    <property type="match status" value="1"/>
</dbReference>
<dbReference type="GO" id="GO:0051707">
    <property type="term" value="P:response to other organism"/>
    <property type="evidence" value="ECO:0007669"/>
    <property type="project" value="UniProtKB-ARBA"/>
</dbReference>
<dbReference type="SUPFAM" id="SSF52540">
    <property type="entry name" value="P-loop containing nucleoside triphosphate hydrolases"/>
    <property type="match status" value="1"/>
</dbReference>
<evidence type="ECO:0000313" key="9">
    <source>
        <dbReference type="Proteomes" id="UP000245207"/>
    </source>
</evidence>
<dbReference type="GO" id="GO:0043531">
    <property type="term" value="F:ADP binding"/>
    <property type="evidence" value="ECO:0007669"/>
    <property type="project" value="InterPro"/>
</dbReference>